<dbReference type="Gene3D" id="2.130.10.10">
    <property type="entry name" value="YVTN repeat-like/Quinoprotein amine dehydrogenase"/>
    <property type="match status" value="1"/>
</dbReference>
<dbReference type="AlphaFoldDB" id="A0A8D0L893"/>
<protein>
    <submittedName>
        <fullName evidence="1">Uncharacterized protein</fullName>
    </submittedName>
</protein>
<reference evidence="1" key="1">
    <citation type="submission" date="2025-08" db="UniProtKB">
        <authorList>
            <consortium name="Ensembl"/>
        </authorList>
    </citation>
    <scope>IDENTIFICATION</scope>
</reference>
<dbReference type="InterPro" id="IPR015943">
    <property type="entry name" value="WD40/YVTN_repeat-like_dom_sf"/>
</dbReference>
<accession>A0A8D0L893</accession>
<dbReference type="Proteomes" id="UP000694392">
    <property type="component" value="Unplaced"/>
</dbReference>
<keyword evidence="2" id="KW-1185">Reference proteome</keyword>
<dbReference type="SUPFAM" id="SSF50978">
    <property type="entry name" value="WD40 repeat-like"/>
    <property type="match status" value="1"/>
</dbReference>
<dbReference type="InterPro" id="IPR036322">
    <property type="entry name" value="WD40_repeat_dom_sf"/>
</dbReference>
<name>A0A8D0L893_SPHPU</name>
<reference evidence="1" key="2">
    <citation type="submission" date="2025-09" db="UniProtKB">
        <authorList>
            <consortium name="Ensembl"/>
        </authorList>
    </citation>
    <scope>IDENTIFICATION</scope>
</reference>
<dbReference type="Ensembl" id="ENSSPUT00000015849.1">
    <property type="protein sequence ID" value="ENSSPUP00000014859.1"/>
    <property type="gene ID" value="ENSSPUG00000011471.1"/>
</dbReference>
<evidence type="ECO:0000313" key="1">
    <source>
        <dbReference type="Ensembl" id="ENSSPUP00000014859.1"/>
    </source>
</evidence>
<sequence>MSLENDQEPFRFSRGCITQMSFSHDSQYLATADDTLSVTVYKRSLRNEERVWERLGGLRSHYKLIRTV</sequence>
<proteinExistence type="predicted"/>
<evidence type="ECO:0000313" key="2">
    <source>
        <dbReference type="Proteomes" id="UP000694392"/>
    </source>
</evidence>
<organism evidence="1 2">
    <name type="scientific">Sphenodon punctatus</name>
    <name type="common">Tuatara</name>
    <name type="synonym">Hatteria punctata</name>
    <dbReference type="NCBI Taxonomy" id="8508"/>
    <lineage>
        <taxon>Eukaryota</taxon>
        <taxon>Metazoa</taxon>
        <taxon>Chordata</taxon>
        <taxon>Craniata</taxon>
        <taxon>Vertebrata</taxon>
        <taxon>Euteleostomi</taxon>
        <taxon>Lepidosauria</taxon>
        <taxon>Sphenodontia</taxon>
        <taxon>Sphenodontidae</taxon>
        <taxon>Sphenodon</taxon>
    </lineage>
</organism>